<feature type="compositionally biased region" description="Acidic residues" evidence="1">
    <location>
        <begin position="447"/>
        <end position="458"/>
    </location>
</feature>
<dbReference type="VEuPathDB" id="FungiDB:H257_06219"/>
<feature type="region of interest" description="Disordered" evidence="1">
    <location>
        <begin position="444"/>
        <end position="500"/>
    </location>
</feature>
<organism evidence="3">
    <name type="scientific">Aphanomyces astaci</name>
    <name type="common">Crayfish plague agent</name>
    <dbReference type="NCBI Taxonomy" id="112090"/>
    <lineage>
        <taxon>Eukaryota</taxon>
        <taxon>Sar</taxon>
        <taxon>Stramenopiles</taxon>
        <taxon>Oomycota</taxon>
        <taxon>Saprolegniomycetes</taxon>
        <taxon>Saprolegniales</taxon>
        <taxon>Verrucalvaceae</taxon>
        <taxon>Aphanomyces</taxon>
    </lineage>
</organism>
<evidence type="ECO:0000313" key="3">
    <source>
        <dbReference type="EMBL" id="ETV80719.1"/>
    </source>
</evidence>
<feature type="compositionally biased region" description="Low complexity" evidence="1">
    <location>
        <begin position="487"/>
        <end position="500"/>
    </location>
</feature>
<reference evidence="3" key="1">
    <citation type="submission" date="2013-12" db="EMBL/GenBank/DDBJ databases">
        <title>The Genome Sequence of Aphanomyces astaci APO3.</title>
        <authorList>
            <consortium name="The Broad Institute Genomics Platform"/>
            <person name="Russ C."/>
            <person name="Tyler B."/>
            <person name="van West P."/>
            <person name="Dieguez-Uribeondo J."/>
            <person name="Young S.K."/>
            <person name="Zeng Q."/>
            <person name="Gargeya S."/>
            <person name="Fitzgerald M."/>
            <person name="Abouelleil A."/>
            <person name="Alvarado L."/>
            <person name="Chapman S.B."/>
            <person name="Gainer-Dewar J."/>
            <person name="Goldberg J."/>
            <person name="Griggs A."/>
            <person name="Gujja S."/>
            <person name="Hansen M."/>
            <person name="Howarth C."/>
            <person name="Imamovic A."/>
            <person name="Ireland A."/>
            <person name="Larimer J."/>
            <person name="McCowan C."/>
            <person name="Murphy C."/>
            <person name="Pearson M."/>
            <person name="Poon T.W."/>
            <person name="Priest M."/>
            <person name="Roberts A."/>
            <person name="Saif S."/>
            <person name="Shea T."/>
            <person name="Sykes S."/>
            <person name="Wortman J."/>
            <person name="Nusbaum C."/>
            <person name="Birren B."/>
        </authorList>
    </citation>
    <scope>NUCLEOTIDE SEQUENCE [LARGE SCALE GENOMIC DNA]</scope>
    <source>
        <strain evidence="3">APO3</strain>
    </source>
</reference>
<gene>
    <name evidence="3" type="ORF">H257_06219</name>
</gene>
<dbReference type="AlphaFoldDB" id="W4GNY4"/>
<dbReference type="InterPro" id="IPR001478">
    <property type="entry name" value="PDZ"/>
</dbReference>
<dbReference type="InterPro" id="IPR036034">
    <property type="entry name" value="PDZ_sf"/>
</dbReference>
<dbReference type="RefSeq" id="XP_009829666.1">
    <property type="nucleotide sequence ID" value="XM_009831364.1"/>
</dbReference>
<evidence type="ECO:0000256" key="1">
    <source>
        <dbReference type="SAM" id="MobiDB-lite"/>
    </source>
</evidence>
<dbReference type="STRING" id="112090.W4GNY4"/>
<dbReference type="SUPFAM" id="SSF50156">
    <property type="entry name" value="PDZ domain-like"/>
    <property type="match status" value="3"/>
</dbReference>
<dbReference type="InterPro" id="IPR050716">
    <property type="entry name" value="MAGUK"/>
</dbReference>
<feature type="region of interest" description="Disordered" evidence="1">
    <location>
        <begin position="17"/>
        <end position="79"/>
    </location>
</feature>
<dbReference type="PROSITE" id="PS50106">
    <property type="entry name" value="PDZ"/>
    <property type="match status" value="2"/>
</dbReference>
<name>W4GNY4_APHAT</name>
<proteinExistence type="predicted"/>
<dbReference type="PANTHER" id="PTHR23122">
    <property type="entry name" value="MEMBRANE-ASSOCIATED GUANYLATE KINASE MAGUK"/>
    <property type="match status" value="1"/>
</dbReference>
<dbReference type="GeneID" id="20808215"/>
<feature type="domain" description="PDZ" evidence="2">
    <location>
        <begin position="331"/>
        <end position="407"/>
    </location>
</feature>
<accession>W4GNY4</accession>
<dbReference type="CDD" id="cd00136">
    <property type="entry name" value="PDZ_canonical"/>
    <property type="match status" value="1"/>
</dbReference>
<dbReference type="SMART" id="SM00228">
    <property type="entry name" value="PDZ"/>
    <property type="match status" value="3"/>
</dbReference>
<dbReference type="EMBL" id="KI913125">
    <property type="protein sequence ID" value="ETV80719.1"/>
    <property type="molecule type" value="Genomic_DNA"/>
</dbReference>
<dbReference type="OrthoDB" id="78824at2759"/>
<feature type="compositionally biased region" description="Polar residues" evidence="1">
    <location>
        <begin position="44"/>
        <end position="60"/>
    </location>
</feature>
<sequence length="604" mass="64987">MSLLDWSKVQHRAPVADMHNTGLTARPSIVSRQMQRRRSVIGGPSSTLTTSSHISPSRHSMQADHYLSRPSEASFPQSPPRPDYEIVWDTSSLGIAFRCNSKNLAVIRRIEQHAAAQVIQLARVGDVLLATNGEPSFNFDATMDRLRALDYPIVLTFGSSSRSVVAPPARSVEGSTLSEHALPQQNPRRFSAAPSLVSTDMNESIASRDLDDPNNVHHMVFSIEWQEGLKLGVSIIKLGNIPVVKERTVPAAMAPPSLAQIQALDQLVSIQGHRTIDLGYQASIVLLRDAKKPVLLEFRRKLPPAASRRGLDPPLTPTVSSRESDYSLVWESGPLGLTLKKDNARRTMVVSRVNGDDGLAARCKLISVGDRLVSVSNVNVHELGLRGTMEFLKAVPKPATLVFHRPAADDVEASASSMRTSSVASSDEVLCVSCSPTKPFGTAVDEATAEETESDAPEADDHVAPLAPHEPLMLSSSDSSKELVPRSTMSTDSGLDDSGLSATRLHAAPASSDLSAGPPMLEIVWESGPLGMTLKQSGSSVVVSRLTGKGEAENLRVLQMGDILVGVNNMDTSSLDLEGATTLLKSLVKPARLRFILQKTEADL</sequence>
<dbReference type="Pfam" id="PF00595">
    <property type="entry name" value="PDZ"/>
    <property type="match status" value="2"/>
</dbReference>
<evidence type="ECO:0000259" key="2">
    <source>
        <dbReference type="PROSITE" id="PS50106"/>
    </source>
</evidence>
<dbReference type="Gene3D" id="2.30.42.10">
    <property type="match status" value="2"/>
</dbReference>
<feature type="domain" description="PDZ" evidence="2">
    <location>
        <begin position="526"/>
        <end position="599"/>
    </location>
</feature>
<protein>
    <recommendedName>
        <fullName evidence="2">PDZ domain-containing protein</fullName>
    </recommendedName>
</protein>